<keyword evidence="1" id="KW-0732">Signal</keyword>
<reference evidence="2" key="1">
    <citation type="submission" date="2015-11" db="EMBL/GenBank/DDBJ databases">
        <title>De novo transcriptome assembly of four potential Pierce s Disease insect vectors from Arizona vineyards.</title>
        <authorList>
            <person name="Tassone E.E."/>
        </authorList>
    </citation>
    <scope>NUCLEOTIDE SEQUENCE</scope>
</reference>
<gene>
    <name evidence="2" type="ORF">g.39223</name>
</gene>
<name>A0A1B6FHU8_9HEMI</name>
<organism evidence="2">
    <name type="scientific">Cuerna arida</name>
    <dbReference type="NCBI Taxonomy" id="1464854"/>
    <lineage>
        <taxon>Eukaryota</taxon>
        <taxon>Metazoa</taxon>
        <taxon>Ecdysozoa</taxon>
        <taxon>Arthropoda</taxon>
        <taxon>Hexapoda</taxon>
        <taxon>Insecta</taxon>
        <taxon>Pterygota</taxon>
        <taxon>Neoptera</taxon>
        <taxon>Paraneoptera</taxon>
        <taxon>Hemiptera</taxon>
        <taxon>Auchenorrhyncha</taxon>
        <taxon>Membracoidea</taxon>
        <taxon>Cicadellidae</taxon>
        <taxon>Cicadellinae</taxon>
        <taxon>Proconiini</taxon>
        <taxon>Cuerna</taxon>
    </lineage>
</organism>
<feature type="signal peptide" evidence="1">
    <location>
        <begin position="1"/>
        <end position="16"/>
    </location>
</feature>
<evidence type="ECO:0008006" key="3">
    <source>
        <dbReference type="Google" id="ProtNLM"/>
    </source>
</evidence>
<evidence type="ECO:0000313" key="2">
    <source>
        <dbReference type="EMBL" id="JAS49778.1"/>
    </source>
</evidence>
<proteinExistence type="predicted"/>
<sequence length="108" mass="11076">MKVLIVLSVLCAAALASPVAPVLVPKVQVAAPQVTVVKQPYVFTEPEPVYRQVPVPYKAVTYTAPAVVPGPVIAPAPAVYAAPAHYAVAAPAHLAYAAAVAPHASYVL</sequence>
<dbReference type="AlphaFoldDB" id="A0A1B6FHU8"/>
<accession>A0A1B6FHU8</accession>
<feature type="chain" id="PRO_5008582854" description="Cuticle protein" evidence="1">
    <location>
        <begin position="17"/>
        <end position="108"/>
    </location>
</feature>
<protein>
    <recommendedName>
        <fullName evidence="3">Cuticle protein</fullName>
    </recommendedName>
</protein>
<evidence type="ECO:0000256" key="1">
    <source>
        <dbReference type="SAM" id="SignalP"/>
    </source>
</evidence>
<dbReference type="EMBL" id="GECZ01019991">
    <property type="protein sequence ID" value="JAS49778.1"/>
    <property type="molecule type" value="Transcribed_RNA"/>
</dbReference>